<proteinExistence type="predicted"/>
<evidence type="ECO:0000313" key="2">
    <source>
        <dbReference type="Proteomes" id="UP000030653"/>
    </source>
</evidence>
<dbReference type="EMBL" id="JH795864">
    <property type="protein sequence ID" value="EJU01572.1"/>
    <property type="molecule type" value="Genomic_DNA"/>
</dbReference>
<dbReference type="GeneID" id="63687968"/>
<feature type="non-terminal residue" evidence="1">
    <location>
        <position position="68"/>
    </location>
</feature>
<reference evidence="1 2" key="1">
    <citation type="journal article" date="2012" name="Science">
        <title>The Paleozoic origin of enzymatic lignin decomposition reconstructed from 31 fungal genomes.</title>
        <authorList>
            <person name="Floudas D."/>
            <person name="Binder M."/>
            <person name="Riley R."/>
            <person name="Barry K."/>
            <person name="Blanchette R.A."/>
            <person name="Henrissat B."/>
            <person name="Martinez A.T."/>
            <person name="Otillar R."/>
            <person name="Spatafora J.W."/>
            <person name="Yadav J.S."/>
            <person name="Aerts A."/>
            <person name="Benoit I."/>
            <person name="Boyd A."/>
            <person name="Carlson A."/>
            <person name="Copeland A."/>
            <person name="Coutinho P.M."/>
            <person name="de Vries R.P."/>
            <person name="Ferreira P."/>
            <person name="Findley K."/>
            <person name="Foster B."/>
            <person name="Gaskell J."/>
            <person name="Glotzer D."/>
            <person name="Gorecki P."/>
            <person name="Heitman J."/>
            <person name="Hesse C."/>
            <person name="Hori C."/>
            <person name="Igarashi K."/>
            <person name="Jurgens J.A."/>
            <person name="Kallen N."/>
            <person name="Kersten P."/>
            <person name="Kohler A."/>
            <person name="Kuees U."/>
            <person name="Kumar T.K.A."/>
            <person name="Kuo A."/>
            <person name="LaButti K."/>
            <person name="Larrondo L.F."/>
            <person name="Lindquist E."/>
            <person name="Ling A."/>
            <person name="Lombard V."/>
            <person name="Lucas S."/>
            <person name="Lundell T."/>
            <person name="Martin R."/>
            <person name="McLaughlin D.J."/>
            <person name="Morgenstern I."/>
            <person name="Morin E."/>
            <person name="Murat C."/>
            <person name="Nagy L.G."/>
            <person name="Nolan M."/>
            <person name="Ohm R.A."/>
            <person name="Patyshakuliyeva A."/>
            <person name="Rokas A."/>
            <person name="Ruiz-Duenas F.J."/>
            <person name="Sabat G."/>
            <person name="Salamov A."/>
            <person name="Samejima M."/>
            <person name="Schmutz J."/>
            <person name="Slot J.C."/>
            <person name="St John F."/>
            <person name="Stenlid J."/>
            <person name="Sun H."/>
            <person name="Sun S."/>
            <person name="Syed K."/>
            <person name="Tsang A."/>
            <person name="Wiebenga A."/>
            <person name="Young D."/>
            <person name="Pisabarro A."/>
            <person name="Eastwood D.C."/>
            <person name="Martin F."/>
            <person name="Cullen D."/>
            <person name="Grigoriev I.V."/>
            <person name="Hibbett D.S."/>
        </authorList>
    </citation>
    <scope>NUCLEOTIDE SEQUENCE [LARGE SCALE GENOMIC DNA]</scope>
    <source>
        <strain evidence="1 2">DJM-731 SS1</strain>
    </source>
</reference>
<sequence>MLFCIYSASGFHSLQTTTPIIPQAAGETRAPHRFLSQIHSTLVILPSTPRGLGCVYDSVSSTKAGICC</sequence>
<dbReference type="RefSeq" id="XP_040628469.1">
    <property type="nucleotide sequence ID" value="XM_040772906.1"/>
</dbReference>
<protein>
    <submittedName>
        <fullName evidence="1">Uncharacterized protein</fullName>
    </submittedName>
</protein>
<dbReference type="HOGENOM" id="CLU_2800899_0_0_1"/>
<accession>M5G6Y0</accession>
<name>M5G6Y0_DACPD</name>
<gene>
    <name evidence="1" type="ORF">DACRYDRAFT_22650</name>
</gene>
<dbReference type="Proteomes" id="UP000030653">
    <property type="component" value="Unassembled WGS sequence"/>
</dbReference>
<dbReference type="AlphaFoldDB" id="M5G6Y0"/>
<keyword evidence="2" id="KW-1185">Reference proteome</keyword>
<organism evidence="1 2">
    <name type="scientific">Dacryopinax primogenitus (strain DJM 731)</name>
    <name type="common">Brown rot fungus</name>
    <dbReference type="NCBI Taxonomy" id="1858805"/>
    <lineage>
        <taxon>Eukaryota</taxon>
        <taxon>Fungi</taxon>
        <taxon>Dikarya</taxon>
        <taxon>Basidiomycota</taxon>
        <taxon>Agaricomycotina</taxon>
        <taxon>Dacrymycetes</taxon>
        <taxon>Dacrymycetales</taxon>
        <taxon>Dacrymycetaceae</taxon>
        <taxon>Dacryopinax</taxon>
    </lineage>
</organism>
<evidence type="ECO:0000313" key="1">
    <source>
        <dbReference type="EMBL" id="EJU01572.1"/>
    </source>
</evidence>